<dbReference type="AlphaFoldDB" id="A0A914QKV7"/>
<proteinExistence type="predicted"/>
<sequence length="307" mass="35454">MEKADEEIFDEIQLDSFWCAENVEIPENIEPERNDPNGLDKILRHDVLTKLNGDPSLLKLYYPHHTWEEIKAKHGCKIDDLNSQKTVEEYFNEMGFSYSLSFPEISNHGRNYSTNGLKIHPDQLDMLSYYPKLLKALIPILDIPPSIKVSRSQYDAIVENPLILHQLLYYKKQNIQSQEPKQIAFFGGAFKGTNLNPFTGKSTCPPNFTLITILIDLNICVSGDFGLKWPIRLGGFYHCESDVQICPKDYSSYLGTIVNKCEYFYCIRFANRQKISAPTLNRPPFIDYDLALLKFNQHHKITIFYIA</sequence>
<evidence type="ECO:0000313" key="2">
    <source>
        <dbReference type="WBParaSite" id="PDA_v2.g27958.t1"/>
    </source>
</evidence>
<name>A0A914QKV7_9BILA</name>
<evidence type="ECO:0000313" key="1">
    <source>
        <dbReference type="Proteomes" id="UP000887578"/>
    </source>
</evidence>
<dbReference type="WBParaSite" id="PDA_v2.g27958.t1">
    <property type="protein sequence ID" value="PDA_v2.g27958.t1"/>
    <property type="gene ID" value="PDA_v2.g27958"/>
</dbReference>
<protein>
    <submittedName>
        <fullName evidence="2">Uncharacterized protein</fullName>
    </submittedName>
</protein>
<dbReference type="Proteomes" id="UP000887578">
    <property type="component" value="Unplaced"/>
</dbReference>
<organism evidence="1 2">
    <name type="scientific">Panagrolaimus davidi</name>
    <dbReference type="NCBI Taxonomy" id="227884"/>
    <lineage>
        <taxon>Eukaryota</taxon>
        <taxon>Metazoa</taxon>
        <taxon>Ecdysozoa</taxon>
        <taxon>Nematoda</taxon>
        <taxon>Chromadorea</taxon>
        <taxon>Rhabditida</taxon>
        <taxon>Tylenchina</taxon>
        <taxon>Panagrolaimomorpha</taxon>
        <taxon>Panagrolaimoidea</taxon>
        <taxon>Panagrolaimidae</taxon>
        <taxon>Panagrolaimus</taxon>
    </lineage>
</organism>
<accession>A0A914QKV7</accession>
<keyword evidence="1" id="KW-1185">Reference proteome</keyword>
<reference evidence="2" key="1">
    <citation type="submission" date="2022-11" db="UniProtKB">
        <authorList>
            <consortium name="WormBaseParasite"/>
        </authorList>
    </citation>
    <scope>IDENTIFICATION</scope>
</reference>